<sequence length="257" mass="28436">MLRGMYSSISAMLNLQASQSVITNNMANINTTGFKGETVVSKSFDKLMLSNRDKYINGEGRKQEIGGLNPGVRVDEVNTNYAQGTIVSTDNDSDFAINGKGFFTIEDKNGNRRYTRDGVFKVNSMGYLVTTSGDRVLGVNQGTNALEPIYVGEQKISMDNRNNILLDSRVAYKFNIVDFQDYNALNKVGQNQFEGNNPIAANNYNIQNKSKETSNVDLIDVTSTLMSNMRAFEANQKVVQIMDSTLSKIANEIGSIR</sequence>
<dbReference type="Pfam" id="PF06429">
    <property type="entry name" value="Flg_bbr_C"/>
    <property type="match status" value="1"/>
</dbReference>
<feature type="domain" description="Flagellar basal body rod protein N-terminal" evidence="3">
    <location>
        <begin position="5"/>
        <end position="35"/>
    </location>
</feature>
<evidence type="ECO:0000256" key="2">
    <source>
        <dbReference type="RuleBase" id="RU362116"/>
    </source>
</evidence>
<keyword evidence="6" id="KW-0966">Cell projection</keyword>
<feature type="domain" description="Flagellar basal-body/hook protein C-terminal" evidence="4">
    <location>
        <begin position="212"/>
        <end position="251"/>
    </location>
</feature>
<dbReference type="Proteomes" id="UP000184526">
    <property type="component" value="Unassembled WGS sequence"/>
</dbReference>
<evidence type="ECO:0000313" key="7">
    <source>
        <dbReference type="Proteomes" id="UP000184526"/>
    </source>
</evidence>
<evidence type="ECO:0000259" key="3">
    <source>
        <dbReference type="Pfam" id="PF00460"/>
    </source>
</evidence>
<keyword evidence="6" id="KW-0282">Flagellum</keyword>
<dbReference type="PANTHER" id="PTHR30435">
    <property type="entry name" value="FLAGELLAR PROTEIN"/>
    <property type="match status" value="1"/>
</dbReference>
<evidence type="ECO:0000259" key="5">
    <source>
        <dbReference type="Pfam" id="PF22692"/>
    </source>
</evidence>
<dbReference type="EMBL" id="FQXP01000006">
    <property type="protein sequence ID" value="SHH89939.1"/>
    <property type="molecule type" value="Genomic_DNA"/>
</dbReference>
<dbReference type="SUPFAM" id="SSF117143">
    <property type="entry name" value="Flagellar hook protein flgE"/>
    <property type="match status" value="1"/>
</dbReference>
<accession>A0A1M5WR15</accession>
<comment type="similarity">
    <text evidence="1 2">Belongs to the flagella basal body rod proteins family.</text>
</comment>
<dbReference type="InterPro" id="IPR019776">
    <property type="entry name" value="Flagellar_basal_body_rod_CS"/>
</dbReference>
<evidence type="ECO:0000259" key="4">
    <source>
        <dbReference type="Pfam" id="PF06429"/>
    </source>
</evidence>
<dbReference type="GO" id="GO:0071978">
    <property type="term" value="P:bacterial-type flagellum-dependent swarming motility"/>
    <property type="evidence" value="ECO:0007669"/>
    <property type="project" value="TreeGrafter"/>
</dbReference>
<dbReference type="GO" id="GO:0009425">
    <property type="term" value="C:bacterial-type flagellum basal body"/>
    <property type="evidence" value="ECO:0007669"/>
    <property type="project" value="UniProtKB-SubCell"/>
</dbReference>
<comment type="subcellular location">
    <subcellularLocation>
        <location evidence="2">Bacterial flagellum basal body</location>
    </subcellularLocation>
</comment>
<keyword evidence="6" id="KW-0969">Cilium</keyword>
<reference evidence="6 7" key="1">
    <citation type="submission" date="2016-11" db="EMBL/GenBank/DDBJ databases">
        <authorList>
            <person name="Jaros S."/>
            <person name="Januszkiewicz K."/>
            <person name="Wedrychowicz H."/>
        </authorList>
    </citation>
    <scope>NUCLEOTIDE SEQUENCE [LARGE SCALE GENOMIC DNA]</scope>
    <source>
        <strain evidence="6 7">DSM 3089</strain>
    </source>
</reference>
<dbReference type="Pfam" id="PF22692">
    <property type="entry name" value="LlgE_F_G_D1"/>
    <property type="match status" value="1"/>
</dbReference>
<dbReference type="InterPro" id="IPR053967">
    <property type="entry name" value="LlgE_F_G-like_D1"/>
</dbReference>
<dbReference type="RefSeq" id="WP_072831693.1">
    <property type="nucleotide sequence ID" value="NZ_FQXP01000006.1"/>
</dbReference>
<keyword evidence="7" id="KW-1185">Reference proteome</keyword>
<dbReference type="PANTHER" id="PTHR30435:SF19">
    <property type="entry name" value="FLAGELLAR BASAL-BODY ROD PROTEIN FLGG"/>
    <property type="match status" value="1"/>
</dbReference>
<dbReference type="PROSITE" id="PS00588">
    <property type="entry name" value="FLAGELLA_BB_ROD"/>
    <property type="match status" value="1"/>
</dbReference>
<dbReference type="InterPro" id="IPR020013">
    <property type="entry name" value="Flagellar_FlgE/F/G"/>
</dbReference>
<organism evidence="6 7">
    <name type="scientific">Clostridium collagenovorans DSM 3089</name>
    <dbReference type="NCBI Taxonomy" id="1121306"/>
    <lineage>
        <taxon>Bacteria</taxon>
        <taxon>Bacillati</taxon>
        <taxon>Bacillota</taxon>
        <taxon>Clostridia</taxon>
        <taxon>Eubacteriales</taxon>
        <taxon>Clostridiaceae</taxon>
        <taxon>Clostridium</taxon>
    </lineage>
</organism>
<dbReference type="InterPro" id="IPR010930">
    <property type="entry name" value="Flg_bb/hook_C_dom"/>
</dbReference>
<dbReference type="InterPro" id="IPR001444">
    <property type="entry name" value="Flag_bb_rod_N"/>
</dbReference>
<name>A0A1M5WR15_9CLOT</name>
<dbReference type="STRING" id="1121306.SAMN02745196_01805"/>
<feature type="domain" description="Flagellar hook protein FlgE/F/G-like D1" evidence="5">
    <location>
        <begin position="96"/>
        <end position="148"/>
    </location>
</feature>
<dbReference type="NCBIfam" id="TIGR03506">
    <property type="entry name" value="FlgEFG_subfam"/>
    <property type="match status" value="1"/>
</dbReference>
<evidence type="ECO:0000256" key="1">
    <source>
        <dbReference type="ARBA" id="ARBA00009677"/>
    </source>
</evidence>
<dbReference type="Pfam" id="PF00460">
    <property type="entry name" value="Flg_bb_rod"/>
    <property type="match status" value="1"/>
</dbReference>
<dbReference type="AlphaFoldDB" id="A0A1M5WR15"/>
<dbReference type="InterPro" id="IPR037925">
    <property type="entry name" value="FlgE/F/G-like"/>
</dbReference>
<gene>
    <name evidence="6" type="ORF">SAMN02745196_01805</name>
</gene>
<protein>
    <submittedName>
        <fullName evidence="6">Flagellar basal-body rod protein FlgG</fullName>
    </submittedName>
</protein>
<dbReference type="OrthoDB" id="9800375at2"/>
<evidence type="ECO:0000313" key="6">
    <source>
        <dbReference type="EMBL" id="SHH89939.1"/>
    </source>
</evidence>
<proteinExistence type="inferred from homology"/>
<keyword evidence="2" id="KW-0975">Bacterial flagellum</keyword>